<keyword evidence="1" id="KW-0479">Metal-binding</keyword>
<sequence>MFSPEKGEISGPGEKPEEAEEAMPGEGPGEPEEVPAGEGEATPGGPEAIVEDWQKPEEPMESAPLEETEIPKEAIKIVITAEGFNPSTFEVKRNEKIILSVTSGDEWTHVFKFEAEQLSDVAVGVGPGETRAITFYAPAEPGEYPFFCDVPGHRGRGEEGKMIVK</sequence>
<dbReference type="Gene3D" id="2.60.40.420">
    <property type="entry name" value="Cupredoxins - blue copper proteins"/>
    <property type="match status" value="1"/>
</dbReference>
<evidence type="ECO:0000256" key="1">
    <source>
        <dbReference type="ARBA" id="ARBA00022723"/>
    </source>
</evidence>
<dbReference type="Proteomes" id="UP000279422">
    <property type="component" value="Unassembled WGS sequence"/>
</dbReference>
<evidence type="ECO:0000256" key="3">
    <source>
        <dbReference type="SAM" id="MobiDB-lite"/>
    </source>
</evidence>
<proteinExistence type="predicted"/>
<evidence type="ECO:0000259" key="4">
    <source>
        <dbReference type="Pfam" id="PF13473"/>
    </source>
</evidence>
<gene>
    <name evidence="5" type="ORF">DRJ00_08465</name>
</gene>
<feature type="domain" description="EfeO-type cupredoxin-like" evidence="4">
    <location>
        <begin position="72"/>
        <end position="155"/>
    </location>
</feature>
<protein>
    <recommendedName>
        <fullName evidence="4">EfeO-type cupredoxin-like domain-containing protein</fullName>
    </recommendedName>
</protein>
<dbReference type="PANTHER" id="PTHR38439">
    <property type="entry name" value="AURACYANIN-B"/>
    <property type="match status" value="1"/>
</dbReference>
<dbReference type="Pfam" id="PF13473">
    <property type="entry name" value="Cupredoxin_1"/>
    <property type="match status" value="1"/>
</dbReference>
<dbReference type="SUPFAM" id="SSF49503">
    <property type="entry name" value="Cupredoxins"/>
    <property type="match status" value="1"/>
</dbReference>
<accession>A0A497E272</accession>
<feature type="compositionally biased region" description="Low complexity" evidence="3">
    <location>
        <begin position="36"/>
        <end position="48"/>
    </location>
</feature>
<evidence type="ECO:0000256" key="2">
    <source>
        <dbReference type="ARBA" id="ARBA00023008"/>
    </source>
</evidence>
<dbReference type="InterPro" id="IPR008972">
    <property type="entry name" value="Cupredoxin"/>
</dbReference>
<dbReference type="PANTHER" id="PTHR38439:SF3">
    <property type="entry name" value="COPPER-RESISTANT CUPROPROTEIN COPI"/>
    <property type="match status" value="1"/>
</dbReference>
<feature type="compositionally biased region" description="Acidic residues" evidence="3">
    <location>
        <begin position="17"/>
        <end position="35"/>
    </location>
</feature>
<organism evidence="5 6">
    <name type="scientific">Aerophobetes bacterium</name>
    <dbReference type="NCBI Taxonomy" id="2030807"/>
    <lineage>
        <taxon>Bacteria</taxon>
        <taxon>Candidatus Aerophobota</taxon>
    </lineage>
</organism>
<keyword evidence="2" id="KW-0186">Copper</keyword>
<name>A0A497E272_UNCAE</name>
<dbReference type="AlphaFoldDB" id="A0A497E272"/>
<dbReference type="EMBL" id="QMPZ01000182">
    <property type="protein sequence ID" value="RLE07259.1"/>
    <property type="molecule type" value="Genomic_DNA"/>
</dbReference>
<dbReference type="GO" id="GO:0046872">
    <property type="term" value="F:metal ion binding"/>
    <property type="evidence" value="ECO:0007669"/>
    <property type="project" value="UniProtKB-KW"/>
</dbReference>
<evidence type="ECO:0000313" key="6">
    <source>
        <dbReference type="Proteomes" id="UP000279422"/>
    </source>
</evidence>
<evidence type="ECO:0000313" key="5">
    <source>
        <dbReference type="EMBL" id="RLE07259.1"/>
    </source>
</evidence>
<dbReference type="InterPro" id="IPR028096">
    <property type="entry name" value="EfeO_Cupredoxin"/>
</dbReference>
<feature type="region of interest" description="Disordered" evidence="3">
    <location>
        <begin position="1"/>
        <end position="69"/>
    </location>
</feature>
<dbReference type="InterPro" id="IPR050845">
    <property type="entry name" value="Cu-binding_ET"/>
</dbReference>
<comment type="caution">
    <text evidence="5">The sequence shown here is derived from an EMBL/GenBank/DDBJ whole genome shotgun (WGS) entry which is preliminary data.</text>
</comment>
<reference evidence="5 6" key="1">
    <citation type="submission" date="2018-06" db="EMBL/GenBank/DDBJ databases">
        <title>Extensive metabolic versatility and redundancy in microbially diverse, dynamic hydrothermal sediments.</title>
        <authorList>
            <person name="Dombrowski N."/>
            <person name="Teske A."/>
            <person name="Baker B.J."/>
        </authorList>
    </citation>
    <scope>NUCLEOTIDE SEQUENCE [LARGE SCALE GENOMIC DNA]</scope>
    <source>
        <strain evidence="5">B47_G16</strain>
    </source>
</reference>